<accession>R7U4D9</accession>
<dbReference type="InterPro" id="IPR048370">
    <property type="entry name" value="ZSWIM4-8_C"/>
</dbReference>
<reference evidence="7" key="3">
    <citation type="submission" date="2015-06" db="UniProtKB">
        <authorList>
            <consortium name="EnsemblMetazoa"/>
        </authorList>
    </citation>
    <scope>IDENTIFICATION</scope>
</reference>
<organism evidence="6">
    <name type="scientific">Capitella teleta</name>
    <name type="common">Polychaete worm</name>
    <dbReference type="NCBI Taxonomy" id="283909"/>
    <lineage>
        <taxon>Eukaryota</taxon>
        <taxon>Metazoa</taxon>
        <taxon>Spiralia</taxon>
        <taxon>Lophotrochozoa</taxon>
        <taxon>Annelida</taxon>
        <taxon>Polychaeta</taxon>
        <taxon>Sedentaria</taxon>
        <taxon>Scolecida</taxon>
        <taxon>Capitellidae</taxon>
        <taxon>Capitella</taxon>
    </lineage>
</organism>
<dbReference type="OMA" id="WIGHALD"/>
<dbReference type="Pfam" id="PF21055">
    <property type="entry name" value="ZSWIM4-8_C"/>
    <property type="match status" value="1"/>
</dbReference>
<evidence type="ECO:0000313" key="7">
    <source>
        <dbReference type="EnsemblMetazoa" id="CapteP131283"/>
    </source>
</evidence>
<keyword evidence="8" id="KW-1185">Reference proteome</keyword>
<keyword evidence="3" id="KW-0862">Zinc</keyword>
<dbReference type="InterPro" id="IPR007527">
    <property type="entry name" value="Znf_SWIM"/>
</dbReference>
<dbReference type="EMBL" id="KB305537">
    <property type="protein sequence ID" value="ELU00951.1"/>
    <property type="molecule type" value="Genomic_DNA"/>
</dbReference>
<evidence type="ECO:0000256" key="2">
    <source>
        <dbReference type="ARBA" id="ARBA00022771"/>
    </source>
</evidence>
<evidence type="ECO:0000259" key="5">
    <source>
        <dbReference type="PROSITE" id="PS50966"/>
    </source>
</evidence>
<evidence type="ECO:0000313" key="6">
    <source>
        <dbReference type="EMBL" id="ELU00951.1"/>
    </source>
</evidence>
<sequence length="1091" mass="123039">MALAKRLCVGRAGYFRPETPVHISKKDNPHSGTKSPESLLDICAKIVAENIPFQRVEQRFDRIPEPVQSRIVYWSFPRNERDICMYSSFAHPSKDSGDNQKLPFYQGVKLLDDGGVEDVLQIGFHLSGTIKEAANALYSEPEKVYAVSISFDRCKITSVKCDCGKQDIFWCQHVVALSLYRIRCADQVQLRVPISETLLQMSRDQLQKFAQYLIAEHHTEVLPTAQRLADEILQTHSEINQVAGAPDPTAGGSVDDDNSWHLDEEQVRQQVKNYLSQGTYCHAADQLTSMFAKVREMLHARDSNGARMLTLITEQFLADPRLAVWRSQGTPMTDKCRLLWDELGALWVCVGLNPDCTTVEKDCWHHMLSTWSALEMCPLEDADHRSNTQPSVGQPRTIFARALEACSLTWNDPHLQLILNEDAVYRPRDTMLEDKSFSPLGLPLWNEHIPTACARVDALRSHGYMKKALRLAVVIVRTMKHRQRIEQIKHQQLLDAGEKQATCEEGWVGHPLNPISCLYNILTEVSTVTEDPPQHTSENNNNAKRFQHLPITGLRDSQESYLTMAVEVCLMGLGQQRVMPAGVYAQEKAMKQERALIASLSSLHMDTTLMAVLRKQAVLLLEGGPSSGLGLGIHTESVPMHTFAKYLFNTLYAYDVDLAFRVGLRAMRLPVLEDTEEGDDTRDASHVHIAPPSRYPRWFTLAHIEDEQCEISATMLSAAKEDGLRLRTVLDSAQRNIHSSSQLFKLAQDAFKIATPSDGPRHGQLMKAAMELGLQVMRMTLTRINCRRREMVRWLVNCATEVGYDALISIMQNWYTLFTPVEATDPVATTIMSPPTLIQLGLDFSRQEELAGNARTLALQCATKDPPNCALCALTLCEKEPISFETAYQIVVDAAVHSMNSTQLFTIARYMEHRGYPHRAYKLALLAMKNLHLAYNQDTHPAINDIHWSCALSHSLGKNELANIIPILVKNVQCAMVLADILRRCSLSAPGMVTTDAKRRLPMKLLSYDKTPLKQLLEAAICAYINTTHSRLTHISPRHYGDFIEFLTKAKDTFLLAPDGHYQFAQLIENMKLVYKGKKKLMFLIKERFGL</sequence>
<keyword evidence="2 4" id="KW-0863">Zinc-finger</keyword>
<name>R7U4D9_CAPTE</name>
<dbReference type="PANTHER" id="PTHR22619">
    <property type="entry name" value="ZINC FINGER SWIM DOMAIN CONTAINING PROTEIN 4, 5, 6"/>
    <property type="match status" value="1"/>
</dbReference>
<dbReference type="EMBL" id="AMQN01009493">
    <property type="status" value="NOT_ANNOTATED_CDS"/>
    <property type="molecule type" value="Genomic_DNA"/>
</dbReference>
<dbReference type="Proteomes" id="UP000014760">
    <property type="component" value="Unassembled WGS sequence"/>
</dbReference>
<reference evidence="8" key="1">
    <citation type="submission" date="2012-12" db="EMBL/GenBank/DDBJ databases">
        <authorList>
            <person name="Hellsten U."/>
            <person name="Grimwood J."/>
            <person name="Chapman J.A."/>
            <person name="Shapiro H."/>
            <person name="Aerts A."/>
            <person name="Otillar R.P."/>
            <person name="Terry A.Y."/>
            <person name="Boore J.L."/>
            <person name="Simakov O."/>
            <person name="Marletaz F."/>
            <person name="Cho S.-J."/>
            <person name="Edsinger-Gonzales E."/>
            <person name="Havlak P."/>
            <person name="Kuo D.-H."/>
            <person name="Larsson T."/>
            <person name="Lv J."/>
            <person name="Arendt D."/>
            <person name="Savage R."/>
            <person name="Osoegawa K."/>
            <person name="de Jong P."/>
            <person name="Lindberg D.R."/>
            <person name="Seaver E.C."/>
            <person name="Weisblat D.A."/>
            <person name="Putnam N.H."/>
            <person name="Grigoriev I.V."/>
            <person name="Rokhsar D.S."/>
        </authorList>
    </citation>
    <scope>NUCLEOTIDE SEQUENCE</scope>
    <source>
        <strain evidence="8">I ESC-2004</strain>
    </source>
</reference>
<dbReference type="GO" id="GO:0008270">
    <property type="term" value="F:zinc ion binding"/>
    <property type="evidence" value="ECO:0007669"/>
    <property type="project" value="UniProtKB-KW"/>
</dbReference>
<proteinExistence type="predicted"/>
<dbReference type="AlphaFoldDB" id="R7U4D9"/>
<evidence type="ECO:0000256" key="3">
    <source>
        <dbReference type="ARBA" id="ARBA00022833"/>
    </source>
</evidence>
<dbReference type="EMBL" id="AMQN01009492">
    <property type="status" value="NOT_ANNOTATED_CDS"/>
    <property type="molecule type" value="Genomic_DNA"/>
</dbReference>
<dbReference type="GO" id="GO:0031462">
    <property type="term" value="C:Cul2-RING ubiquitin ligase complex"/>
    <property type="evidence" value="ECO:0007669"/>
    <property type="project" value="TreeGrafter"/>
</dbReference>
<evidence type="ECO:0000256" key="1">
    <source>
        <dbReference type="ARBA" id="ARBA00022723"/>
    </source>
</evidence>
<reference evidence="6 8" key="2">
    <citation type="journal article" date="2013" name="Nature">
        <title>Insights into bilaterian evolution from three spiralian genomes.</title>
        <authorList>
            <person name="Simakov O."/>
            <person name="Marletaz F."/>
            <person name="Cho S.J."/>
            <person name="Edsinger-Gonzales E."/>
            <person name="Havlak P."/>
            <person name="Hellsten U."/>
            <person name="Kuo D.H."/>
            <person name="Larsson T."/>
            <person name="Lv J."/>
            <person name="Arendt D."/>
            <person name="Savage R."/>
            <person name="Osoegawa K."/>
            <person name="de Jong P."/>
            <person name="Grimwood J."/>
            <person name="Chapman J.A."/>
            <person name="Shapiro H."/>
            <person name="Aerts A."/>
            <person name="Otillar R.P."/>
            <person name="Terry A.Y."/>
            <person name="Boore J.L."/>
            <person name="Grigoriev I.V."/>
            <person name="Lindberg D.R."/>
            <person name="Seaver E.C."/>
            <person name="Weisblat D.A."/>
            <person name="Putnam N.H."/>
            <person name="Rokhsar D.S."/>
        </authorList>
    </citation>
    <scope>NUCLEOTIDE SEQUENCE</scope>
    <source>
        <strain evidence="6 8">I ESC-2004</strain>
    </source>
</reference>
<keyword evidence="1" id="KW-0479">Metal-binding</keyword>
<dbReference type="OrthoDB" id="10013584at2759"/>
<evidence type="ECO:0000313" key="8">
    <source>
        <dbReference type="Proteomes" id="UP000014760"/>
    </source>
</evidence>
<dbReference type="PANTHER" id="PTHR22619:SF0">
    <property type="entry name" value="ZINC FINGER SWIM DOMAIN-CONTAINING PROTEIN 6-LIKE PROTEIN"/>
    <property type="match status" value="1"/>
</dbReference>
<dbReference type="STRING" id="283909.R7U4D9"/>
<evidence type="ECO:0000256" key="4">
    <source>
        <dbReference type="PROSITE-ProRule" id="PRU00325"/>
    </source>
</evidence>
<dbReference type="HOGENOM" id="CLU_005301_1_0_1"/>
<dbReference type="PROSITE" id="PS50966">
    <property type="entry name" value="ZF_SWIM"/>
    <property type="match status" value="1"/>
</dbReference>
<protein>
    <recommendedName>
        <fullName evidence="5">SWIM-type domain-containing protein</fullName>
    </recommendedName>
</protein>
<gene>
    <name evidence="6" type="ORF">CAPTEDRAFT_131283</name>
</gene>
<feature type="domain" description="SWIM-type" evidence="5">
    <location>
        <begin position="145"/>
        <end position="182"/>
    </location>
</feature>
<dbReference type="EnsemblMetazoa" id="CapteT131283">
    <property type="protein sequence ID" value="CapteP131283"/>
    <property type="gene ID" value="CapteG131283"/>
</dbReference>